<dbReference type="Gene3D" id="3.60.10.10">
    <property type="entry name" value="Endonuclease/exonuclease/phosphatase"/>
    <property type="match status" value="1"/>
</dbReference>
<dbReference type="InterPro" id="IPR005135">
    <property type="entry name" value="Endo/exonuclease/phosphatase"/>
</dbReference>
<dbReference type="PANTHER" id="PTHR12121:SF34">
    <property type="entry name" value="PROTEIN ANGEL"/>
    <property type="match status" value="1"/>
</dbReference>
<keyword evidence="3" id="KW-1185">Reference proteome</keyword>
<dbReference type="InterPro" id="IPR050410">
    <property type="entry name" value="CCR4/nocturin_mRNA_transcr"/>
</dbReference>
<sequence length="549" mass="63295">MIIRKLILLTTINPTRPVISRRHVHVITFQQQLRIFHMSEIPVKHLLLGNFRRSTAVTVASYSTYNKDLSGNKINSGVKEINNYTIMDPFLEMCLAQPDTTDNLNDAIGENYTDDIKINVNSLAQKHHYGMTKRRYKDIRQWKSFEQESTSINVDTDFILRILSYNILAQNLLETHSYIYKHHNFDALDWNIRKVLVQQEIIEAGANVICIQEMQKAHLHEFLMPFLKDGYDYLYKKRTNDTEDGLLLLYRNNQLKLEDYEFVEYHQTSSDILNRDNVGIVVKFSLRDSPNTYVVISTTHLLYNPKRNDVRLAQTQILFSELERIAFNKNTKNGPKYHPIILCGDFNLQPFTGVYKFITEGSFEYSGKGRSLEASGFRRLSNSLIPSSLCITDNCQHFNVLAKRLRGFGTNKVMLKRSESGSDKSKKKNDLDSCSENDEVDINSTQYQKIKIIDGQYAAFASGAITHPFKLNSVYKHVNHKGEMEATTHQDEWITVDYIFFTDVEPLNHYALPTVSECQTLPLIPNFVVGSDHLCLGATFKLKKNNSTR</sequence>
<dbReference type="SUPFAM" id="SSF56219">
    <property type="entry name" value="DNase I-like"/>
    <property type="match status" value="1"/>
</dbReference>
<evidence type="ECO:0000259" key="1">
    <source>
        <dbReference type="Pfam" id="PF03372"/>
    </source>
</evidence>
<dbReference type="GO" id="GO:0000175">
    <property type="term" value="F:3'-5'-RNA exonuclease activity"/>
    <property type="evidence" value="ECO:0007669"/>
    <property type="project" value="TreeGrafter"/>
</dbReference>
<name>A0AA39C643_9HYME</name>
<dbReference type="InterPro" id="IPR036691">
    <property type="entry name" value="Endo/exonu/phosph_ase_sf"/>
</dbReference>
<evidence type="ECO:0000313" key="2">
    <source>
        <dbReference type="EMBL" id="KAK0158587.1"/>
    </source>
</evidence>
<accession>A0AA39C643</accession>
<dbReference type="AlphaFoldDB" id="A0AA39C643"/>
<reference evidence="2" key="2">
    <citation type="submission" date="2023-03" db="EMBL/GenBank/DDBJ databases">
        <authorList>
            <person name="Inwood S.N."/>
            <person name="Skelly J.G."/>
            <person name="Guhlin J."/>
            <person name="Harrop T.W.R."/>
            <person name="Goldson S.G."/>
            <person name="Dearden P.K."/>
        </authorList>
    </citation>
    <scope>NUCLEOTIDE SEQUENCE</scope>
    <source>
        <strain evidence="2">Irish</strain>
        <tissue evidence="2">Whole body</tissue>
    </source>
</reference>
<reference evidence="2" key="1">
    <citation type="journal article" date="2023" name="bioRxiv">
        <title>Scaffold-level genome assemblies of two parasitoid biocontrol wasps reveal the parthenogenesis mechanism and an associated novel virus.</title>
        <authorList>
            <person name="Inwood S."/>
            <person name="Skelly J."/>
            <person name="Guhlin J."/>
            <person name="Harrop T."/>
            <person name="Goldson S."/>
            <person name="Dearden P."/>
        </authorList>
    </citation>
    <scope>NUCLEOTIDE SEQUENCE</scope>
    <source>
        <strain evidence="2">Irish</strain>
        <tissue evidence="2">Whole body</tissue>
    </source>
</reference>
<dbReference type="PANTHER" id="PTHR12121">
    <property type="entry name" value="CARBON CATABOLITE REPRESSOR PROTEIN 4"/>
    <property type="match status" value="1"/>
</dbReference>
<dbReference type="Pfam" id="PF03372">
    <property type="entry name" value="Exo_endo_phos"/>
    <property type="match status" value="1"/>
</dbReference>
<evidence type="ECO:0000313" key="3">
    <source>
        <dbReference type="Proteomes" id="UP001168990"/>
    </source>
</evidence>
<comment type="caution">
    <text evidence="2">The sequence shown here is derived from an EMBL/GenBank/DDBJ whole genome shotgun (WGS) entry which is preliminary data.</text>
</comment>
<proteinExistence type="predicted"/>
<dbReference type="Proteomes" id="UP001168990">
    <property type="component" value="Unassembled WGS sequence"/>
</dbReference>
<feature type="domain" description="Endonuclease/exonuclease/phosphatase" evidence="1">
    <location>
        <begin position="163"/>
        <end position="503"/>
    </location>
</feature>
<protein>
    <recommendedName>
        <fullName evidence="1">Endonuclease/exonuclease/phosphatase domain-containing protein</fullName>
    </recommendedName>
</protein>
<dbReference type="EMBL" id="JAQQBS010001424">
    <property type="protein sequence ID" value="KAK0158587.1"/>
    <property type="molecule type" value="Genomic_DNA"/>
</dbReference>
<gene>
    <name evidence="2" type="ORF">PV328_009568</name>
</gene>
<organism evidence="2 3">
    <name type="scientific">Microctonus aethiopoides</name>
    <dbReference type="NCBI Taxonomy" id="144406"/>
    <lineage>
        <taxon>Eukaryota</taxon>
        <taxon>Metazoa</taxon>
        <taxon>Ecdysozoa</taxon>
        <taxon>Arthropoda</taxon>
        <taxon>Hexapoda</taxon>
        <taxon>Insecta</taxon>
        <taxon>Pterygota</taxon>
        <taxon>Neoptera</taxon>
        <taxon>Endopterygota</taxon>
        <taxon>Hymenoptera</taxon>
        <taxon>Apocrita</taxon>
        <taxon>Ichneumonoidea</taxon>
        <taxon>Braconidae</taxon>
        <taxon>Euphorinae</taxon>
        <taxon>Microctonus</taxon>
    </lineage>
</organism>